<dbReference type="InterPro" id="IPR000390">
    <property type="entry name" value="Small_drug/metabolite_transptr"/>
</dbReference>
<evidence type="ECO:0000313" key="19">
    <source>
        <dbReference type="Proteomes" id="UP000247823"/>
    </source>
</evidence>
<dbReference type="EMBL" id="QJQB01000241">
    <property type="protein sequence ID" value="PYA68702.1"/>
    <property type="molecule type" value="Genomic_DNA"/>
</dbReference>
<reference evidence="15" key="2">
    <citation type="journal article" date="2017" name="PLoS ONE">
        <title>Genomic and phenotypic characterisation of fluoroquinolone resistance mechanisms in Enterobacteriaceae in Durban, South Africa.</title>
        <authorList>
            <person name="Osei Sekyere J."/>
            <person name="Amoako D.G."/>
        </authorList>
    </citation>
    <scope>NUCLEOTIDE SEQUENCE</scope>
    <source>
        <strain evidence="15">945174350</strain>
    </source>
</reference>
<comment type="subcellular location">
    <subcellularLocation>
        <location evidence="1">Cell membrane</location>
        <topology evidence="1">Multi-pass membrane protein</topology>
    </subcellularLocation>
</comment>
<evidence type="ECO:0000256" key="9">
    <source>
        <dbReference type="ARBA" id="ARBA00022989"/>
    </source>
</evidence>
<evidence type="ECO:0000313" key="17">
    <source>
        <dbReference type="Proteomes" id="UP000050489"/>
    </source>
</evidence>
<dbReference type="AlphaFoldDB" id="A0A0G3SPY7"/>
<keyword evidence="8" id="KW-0448">Lipopolysaccharide biosynthesis</keyword>
<proteinExistence type="predicted"/>
<evidence type="ECO:0000256" key="12">
    <source>
        <dbReference type="SAM" id="Phobius"/>
    </source>
</evidence>
<dbReference type="InterPro" id="IPR037185">
    <property type="entry name" value="EmrE-like"/>
</dbReference>
<keyword evidence="9 12" id="KW-1133">Transmembrane helix</keyword>
<dbReference type="Proteomes" id="UP000050489">
    <property type="component" value="Unassembled WGS sequence"/>
</dbReference>
<accession>A0A0G3SPY7</accession>
<reference evidence="17" key="1">
    <citation type="submission" date="2016-04" db="EMBL/GenBank/DDBJ databases">
        <authorList>
            <person name="Osei Sekyere J."/>
            <person name="Sivertsen A."/>
            <person name="Pedersen A.T."/>
            <person name="Sundsfjord A."/>
        </authorList>
    </citation>
    <scope>NUCLEOTIDE SEQUENCE [LARGE SCALE GENOMIC DNA]</scope>
    <source>
        <strain evidence="17">945174350</strain>
    </source>
</reference>
<keyword evidence="19" id="KW-1185">Reference proteome</keyword>
<evidence type="ECO:0000256" key="10">
    <source>
        <dbReference type="ARBA" id="ARBA00023098"/>
    </source>
</evidence>
<dbReference type="GO" id="GO:0009245">
    <property type="term" value="P:lipid A biosynthetic process"/>
    <property type="evidence" value="ECO:0007669"/>
    <property type="project" value="UniProtKB-KW"/>
</dbReference>
<dbReference type="Proteomes" id="UP000245399">
    <property type="component" value="Chromosome"/>
</dbReference>
<evidence type="ECO:0000256" key="1">
    <source>
        <dbReference type="ARBA" id="ARBA00004651"/>
    </source>
</evidence>
<protein>
    <recommendedName>
        <fullName evidence="13">EamA domain-containing protein</fullName>
    </recommendedName>
</protein>
<dbReference type="SUPFAM" id="SSF103481">
    <property type="entry name" value="Multidrug resistance efflux transporter EmrE"/>
    <property type="match status" value="1"/>
</dbReference>
<evidence type="ECO:0000256" key="3">
    <source>
        <dbReference type="ARBA" id="ARBA00022475"/>
    </source>
</evidence>
<evidence type="ECO:0000256" key="6">
    <source>
        <dbReference type="ARBA" id="ARBA00022556"/>
    </source>
</evidence>
<dbReference type="EMBL" id="CP029449">
    <property type="protein sequence ID" value="AWL67862.1"/>
    <property type="molecule type" value="Genomic_DNA"/>
</dbReference>
<organism evidence="15 17">
    <name type="scientific">Serratia marcescens</name>
    <dbReference type="NCBI Taxonomy" id="615"/>
    <lineage>
        <taxon>Bacteria</taxon>
        <taxon>Pseudomonadati</taxon>
        <taxon>Pseudomonadota</taxon>
        <taxon>Gammaproteobacteria</taxon>
        <taxon>Enterobacterales</taxon>
        <taxon>Yersiniaceae</taxon>
        <taxon>Serratia</taxon>
    </lineage>
</organism>
<dbReference type="GO" id="GO:0022857">
    <property type="term" value="F:transmembrane transporter activity"/>
    <property type="evidence" value="ECO:0007669"/>
    <property type="project" value="InterPro"/>
</dbReference>
<feature type="transmembrane region" description="Helical" evidence="12">
    <location>
        <begin position="6"/>
        <end position="26"/>
    </location>
</feature>
<evidence type="ECO:0000313" key="15">
    <source>
        <dbReference type="EMBL" id="OCO83447.1"/>
    </source>
</evidence>
<evidence type="ECO:0000256" key="7">
    <source>
        <dbReference type="ARBA" id="ARBA00022692"/>
    </source>
</evidence>
<keyword evidence="3" id="KW-1003">Cell membrane</keyword>
<evidence type="ECO:0000256" key="2">
    <source>
        <dbReference type="ARBA" id="ARBA00022448"/>
    </source>
</evidence>
<reference evidence="14 18" key="3">
    <citation type="submission" date="2018-05" db="EMBL/GenBank/DDBJ databases">
        <title>Klebsiella quasipneumonaiae provides a window into carbapenemase gene transfer, plasmid rearrangements and nosocomial acquisition from the hospital environment.</title>
        <authorList>
            <person name="Mathers A.J."/>
            <person name="Vegesana K."/>
            <person name="Stoesser N."/>
            <person name="Crook D."/>
            <person name="Vaughan A."/>
            <person name="Barry K."/>
            <person name="Parikh H."/>
            <person name="Sebra R."/>
            <person name="Kotay S."/>
            <person name="Walker A.S."/>
            <person name="Sheppard A.E."/>
        </authorList>
    </citation>
    <scope>NUCLEOTIDE SEQUENCE [LARGE SCALE GENOMIC DNA]</scope>
    <source>
        <strain evidence="14 18">CAV1761</strain>
    </source>
</reference>
<feature type="transmembrane region" description="Helical" evidence="12">
    <location>
        <begin position="47"/>
        <end position="69"/>
    </location>
</feature>
<keyword evidence="10" id="KW-0443">Lipid metabolism</keyword>
<evidence type="ECO:0000256" key="5">
    <source>
        <dbReference type="ARBA" id="ARBA00022519"/>
    </source>
</evidence>
<dbReference type="GO" id="GO:0009103">
    <property type="term" value="P:lipopolysaccharide biosynthetic process"/>
    <property type="evidence" value="ECO:0007669"/>
    <property type="project" value="UniProtKB-KW"/>
</dbReference>
<keyword evidence="7 12" id="KW-0812">Transmembrane</keyword>
<keyword evidence="6" id="KW-0441">Lipid A biosynthesis</keyword>
<dbReference type="Pfam" id="PF00892">
    <property type="entry name" value="EamA"/>
    <property type="match status" value="1"/>
</dbReference>
<reference evidence="16" key="5">
    <citation type="submission" date="2018-06" db="EMBL/GenBank/DDBJ databases">
        <authorList>
            <person name="Martins R.C."/>
            <person name="Perdigao-Neto L.V."/>
            <person name="Costa S.F."/>
            <person name="Levin A.S.S."/>
        </authorList>
    </citation>
    <scope>NUCLEOTIDE SEQUENCE</scope>
    <source>
        <strain evidence="16">1283</strain>
    </source>
</reference>
<evidence type="ECO:0000256" key="11">
    <source>
        <dbReference type="ARBA" id="ARBA00023136"/>
    </source>
</evidence>
<feature type="domain" description="EamA" evidence="13">
    <location>
        <begin position="26"/>
        <end position="115"/>
    </location>
</feature>
<keyword evidence="4" id="KW-0444">Lipid biosynthesis</keyword>
<dbReference type="PANTHER" id="PTHR30561:SF9">
    <property type="entry name" value="4-AMINO-4-DEOXY-L-ARABINOSE-PHOSPHOUNDECAPRENOL FLIPPASE SUBUNIT ARNF-RELATED"/>
    <property type="match status" value="1"/>
</dbReference>
<evidence type="ECO:0000259" key="13">
    <source>
        <dbReference type="Pfam" id="PF00892"/>
    </source>
</evidence>
<dbReference type="Gene3D" id="1.10.3730.20">
    <property type="match status" value="1"/>
</dbReference>
<keyword evidence="5" id="KW-0997">Cell inner membrane</keyword>
<gene>
    <name evidence="15" type="ORF">AN695_0202535</name>
    <name evidence="14" type="ORF">DKC05_09380</name>
    <name evidence="16" type="ORF">DMW51_10530</name>
</gene>
<dbReference type="PANTHER" id="PTHR30561">
    <property type="entry name" value="SMR FAMILY PROTON-DEPENDENT DRUG EFFLUX TRANSPORTER SUGE"/>
    <property type="match status" value="1"/>
</dbReference>
<keyword evidence="11 12" id="KW-0472">Membrane</keyword>
<keyword evidence="2" id="KW-0813">Transport</keyword>
<dbReference type="Proteomes" id="UP000247823">
    <property type="component" value="Unassembled WGS sequence"/>
</dbReference>
<dbReference type="InterPro" id="IPR000620">
    <property type="entry name" value="EamA_dom"/>
</dbReference>
<evidence type="ECO:0000256" key="8">
    <source>
        <dbReference type="ARBA" id="ARBA00022985"/>
    </source>
</evidence>
<dbReference type="GO" id="GO:0005886">
    <property type="term" value="C:plasma membrane"/>
    <property type="evidence" value="ECO:0007669"/>
    <property type="project" value="UniProtKB-SubCell"/>
</dbReference>
<feature type="transmembrane region" description="Helical" evidence="12">
    <location>
        <begin position="75"/>
        <end position="93"/>
    </location>
</feature>
<evidence type="ECO:0000313" key="18">
    <source>
        <dbReference type="Proteomes" id="UP000245399"/>
    </source>
</evidence>
<reference evidence="16" key="4">
    <citation type="submission" date="2018-06" db="EMBL/GenBank/DDBJ databases">
        <title>Serratia marcescens genome sequencing and assembly.</title>
        <authorList>
            <person name="Martins R.C.R."/>
            <person name="Perdigao-Neto L.V."/>
            <person name="Costa S.F."/>
            <person name="Levin A.S.S."/>
        </authorList>
    </citation>
    <scope>NUCLEOTIDE SEQUENCE</scope>
    <source>
        <strain evidence="16">1283</strain>
    </source>
</reference>
<evidence type="ECO:0000313" key="16">
    <source>
        <dbReference type="EMBL" id="PYA68702.1"/>
    </source>
</evidence>
<evidence type="ECO:0000256" key="4">
    <source>
        <dbReference type="ARBA" id="ARBA00022516"/>
    </source>
</evidence>
<feature type="transmembrane region" description="Helical" evidence="12">
    <location>
        <begin position="100"/>
        <end position="117"/>
    </location>
</feature>
<dbReference type="RefSeq" id="WP_038875109.1">
    <property type="nucleotide sequence ID" value="NZ_CABMHU010000094.1"/>
</dbReference>
<evidence type="ECO:0000313" key="14">
    <source>
        <dbReference type="EMBL" id="AWL67862.1"/>
    </source>
</evidence>
<name>A0A0G3SPY7_SERMA</name>
<dbReference type="EMBL" id="LJEX02000103">
    <property type="protein sequence ID" value="OCO83447.1"/>
    <property type="molecule type" value="Genomic_DNA"/>
</dbReference>
<sequence>MSMTVLILWGLNAILDSVGQLAFKAAAVDSLKDKSRSSWIRMSLRPYVWCGIICYVAEFLLWIAFLSLVPLSEGVLLGSINIVAVMVLGRIIFRETMSPMRVLGIACVSLGVAVVGLQG</sequence>